<dbReference type="InterPro" id="IPR000843">
    <property type="entry name" value="HTH_LacI"/>
</dbReference>
<dbReference type="PROSITE" id="PS50932">
    <property type="entry name" value="HTH_LACI_2"/>
    <property type="match status" value="1"/>
</dbReference>
<dbReference type="RefSeq" id="WP_227929091.1">
    <property type="nucleotide sequence ID" value="NZ_CP094984.1"/>
</dbReference>
<accession>A0A9X1M9A0</accession>
<dbReference type="Proteomes" id="UP000829758">
    <property type="component" value="Chromosome"/>
</dbReference>
<dbReference type="SMART" id="SM00354">
    <property type="entry name" value="HTH_LACI"/>
    <property type="match status" value="1"/>
</dbReference>
<dbReference type="CDD" id="cd06285">
    <property type="entry name" value="PBP1_LacI-like"/>
    <property type="match status" value="1"/>
</dbReference>
<evidence type="ECO:0000313" key="6">
    <source>
        <dbReference type="EMBL" id="UON92768.1"/>
    </source>
</evidence>
<keyword evidence="2" id="KW-0238">DNA-binding</keyword>
<evidence type="ECO:0000313" key="7">
    <source>
        <dbReference type="Proteomes" id="UP000829758"/>
    </source>
</evidence>
<name>A0A9X1M9A0_9MICC</name>
<dbReference type="EMBL" id="CP094984">
    <property type="protein sequence ID" value="UON92768.1"/>
    <property type="molecule type" value="Genomic_DNA"/>
</dbReference>
<evidence type="ECO:0000256" key="1">
    <source>
        <dbReference type="ARBA" id="ARBA00023015"/>
    </source>
</evidence>
<dbReference type="Proteomes" id="UP001155145">
    <property type="component" value="Unassembled WGS sequence"/>
</dbReference>
<dbReference type="InterPro" id="IPR046335">
    <property type="entry name" value="LacI/GalR-like_sensor"/>
</dbReference>
<organism evidence="5 8">
    <name type="scientific">Arthrobacter zhangbolii</name>
    <dbReference type="NCBI Taxonomy" id="2886936"/>
    <lineage>
        <taxon>Bacteria</taxon>
        <taxon>Bacillati</taxon>
        <taxon>Actinomycetota</taxon>
        <taxon>Actinomycetes</taxon>
        <taxon>Micrococcales</taxon>
        <taxon>Micrococcaceae</taxon>
        <taxon>Arthrobacter</taxon>
    </lineage>
</organism>
<dbReference type="PANTHER" id="PTHR30146">
    <property type="entry name" value="LACI-RELATED TRANSCRIPTIONAL REPRESSOR"/>
    <property type="match status" value="1"/>
</dbReference>
<dbReference type="GO" id="GO:0000976">
    <property type="term" value="F:transcription cis-regulatory region binding"/>
    <property type="evidence" value="ECO:0007669"/>
    <property type="project" value="TreeGrafter"/>
</dbReference>
<keyword evidence="7" id="KW-1185">Reference proteome</keyword>
<proteinExistence type="predicted"/>
<keyword evidence="1" id="KW-0805">Transcription regulation</keyword>
<dbReference type="CDD" id="cd01392">
    <property type="entry name" value="HTH_LacI"/>
    <property type="match status" value="1"/>
</dbReference>
<dbReference type="SUPFAM" id="SSF53822">
    <property type="entry name" value="Periplasmic binding protein-like I"/>
    <property type="match status" value="1"/>
</dbReference>
<keyword evidence="3" id="KW-0804">Transcription</keyword>
<protein>
    <submittedName>
        <fullName evidence="5">Substrate-binding domain-containing protein</fullName>
    </submittedName>
</protein>
<dbReference type="Gene3D" id="3.40.50.2300">
    <property type="match status" value="2"/>
</dbReference>
<dbReference type="Pfam" id="PF13377">
    <property type="entry name" value="Peripla_BP_3"/>
    <property type="match status" value="1"/>
</dbReference>
<dbReference type="EMBL" id="JAJFZT010000007">
    <property type="protein sequence ID" value="MCC3273245.1"/>
    <property type="molecule type" value="Genomic_DNA"/>
</dbReference>
<feature type="domain" description="HTH lacI-type" evidence="4">
    <location>
        <begin position="7"/>
        <end position="66"/>
    </location>
</feature>
<dbReference type="SUPFAM" id="SSF47413">
    <property type="entry name" value="lambda repressor-like DNA-binding domains"/>
    <property type="match status" value="1"/>
</dbReference>
<dbReference type="InterPro" id="IPR028082">
    <property type="entry name" value="Peripla_BP_I"/>
</dbReference>
<dbReference type="Gene3D" id="1.10.260.40">
    <property type="entry name" value="lambda repressor-like DNA-binding domains"/>
    <property type="match status" value="1"/>
</dbReference>
<evidence type="ECO:0000256" key="3">
    <source>
        <dbReference type="ARBA" id="ARBA00023163"/>
    </source>
</evidence>
<reference evidence="5" key="1">
    <citation type="submission" date="2021-10" db="EMBL/GenBank/DDBJ databases">
        <title>Novel species in genus Arthrobacter.</title>
        <authorList>
            <person name="Liu Y."/>
        </authorList>
    </citation>
    <scope>NUCLEOTIDE SEQUENCE</scope>
    <source>
        <strain evidence="5">Zg-Y462</strain>
        <strain evidence="7">zg-Y462</strain>
    </source>
</reference>
<dbReference type="AlphaFoldDB" id="A0A9X1M9A0"/>
<dbReference type="GO" id="GO:0003700">
    <property type="term" value="F:DNA-binding transcription factor activity"/>
    <property type="evidence" value="ECO:0007669"/>
    <property type="project" value="TreeGrafter"/>
</dbReference>
<sequence length="333" mass="34904">MPSSGQVTLKLLAKELGLNVSTVSRVLNDPAGTESKWAAPATTERIFSLARERGYSRNPHAASLRTSRSDIVGVIVPRLQDFVLATIYEGVDEAAAENGLFAVVANSLDDPGKQRAKAEMLLGRRSDGLIFGDAHLHEPYLQELAGRGVPLVLVSRSSAGHVSVTCDDYAGGRLMAEHFLASGRRSFALVAGSANTSTSQGRTGGFLDVLSEAGMEVPEEWIIHNGFDAAAGQDAARRILGSGRVPEAVFAVNDFAAIGAMGVFRERGLSVPGDVAVGGFNDTPLAGGINLTTIRSPMHEMGRRGLLALQSLMGGGSAESLRLAPELVVRASG</sequence>
<evidence type="ECO:0000313" key="5">
    <source>
        <dbReference type="EMBL" id="MCC3273245.1"/>
    </source>
</evidence>
<evidence type="ECO:0000259" key="4">
    <source>
        <dbReference type="PROSITE" id="PS50932"/>
    </source>
</evidence>
<evidence type="ECO:0000256" key="2">
    <source>
        <dbReference type="ARBA" id="ARBA00023125"/>
    </source>
</evidence>
<dbReference type="PANTHER" id="PTHR30146:SF138">
    <property type="entry name" value="TRANSCRIPTIONAL REGULATORY PROTEIN"/>
    <property type="match status" value="1"/>
</dbReference>
<gene>
    <name evidence="5" type="ORF">LJ755_10955</name>
    <name evidence="6" type="ORF">MUK71_03750</name>
</gene>
<dbReference type="InterPro" id="IPR010982">
    <property type="entry name" value="Lambda_DNA-bd_dom_sf"/>
</dbReference>
<evidence type="ECO:0000313" key="8">
    <source>
        <dbReference type="Proteomes" id="UP001155145"/>
    </source>
</evidence>